<dbReference type="OrthoDB" id="2687921at2759"/>
<accession>A0A1B7MKN8</accession>
<dbReference type="EMBL" id="KV448824">
    <property type="protein sequence ID" value="OAX33160.1"/>
    <property type="molecule type" value="Genomic_DNA"/>
</dbReference>
<dbReference type="InParanoid" id="A0A1B7MKN8"/>
<keyword evidence="1" id="KW-0732">Signal</keyword>
<evidence type="ECO:0000256" key="1">
    <source>
        <dbReference type="SAM" id="SignalP"/>
    </source>
</evidence>
<gene>
    <name evidence="2" type="ORF">K503DRAFT_549037</name>
</gene>
<evidence type="ECO:0000313" key="3">
    <source>
        <dbReference type="Proteomes" id="UP000092154"/>
    </source>
</evidence>
<dbReference type="AlphaFoldDB" id="A0A1B7MKN8"/>
<proteinExistence type="predicted"/>
<evidence type="ECO:0000313" key="2">
    <source>
        <dbReference type="EMBL" id="OAX33160.1"/>
    </source>
</evidence>
<keyword evidence="3" id="KW-1185">Reference proteome</keyword>
<reference evidence="2 3" key="1">
    <citation type="submission" date="2016-06" db="EMBL/GenBank/DDBJ databases">
        <title>Comparative genomics of the ectomycorrhizal sister species Rhizopogon vinicolor and Rhizopogon vesiculosus (Basidiomycota: Boletales) reveals a divergence of the mating type B locus.</title>
        <authorList>
            <consortium name="DOE Joint Genome Institute"/>
            <person name="Mujic A.B."/>
            <person name="Kuo A."/>
            <person name="Tritt A."/>
            <person name="Lipzen A."/>
            <person name="Chen C."/>
            <person name="Johnson J."/>
            <person name="Sharma A."/>
            <person name="Barry K."/>
            <person name="Grigoriev I.V."/>
            <person name="Spatafora J.W."/>
        </authorList>
    </citation>
    <scope>NUCLEOTIDE SEQUENCE [LARGE SCALE GENOMIC DNA]</scope>
    <source>
        <strain evidence="2 3">AM-OR11-026</strain>
    </source>
</reference>
<protein>
    <submittedName>
        <fullName evidence="2">Uncharacterized protein</fullName>
    </submittedName>
</protein>
<sequence length="153" mass="16492">MLSFARITLALTLISSVLGAAIPISTVTTSCTTTATATETLEHYPRDSATGALWRNNVHVKINSFDSSAATPTTEGGRATVRRSGELWRGREHEEVDPIVVTSTGPALPRRSGELWRGLEHEEITQASSAALPRRSGELWRGLEHEEVSGSAI</sequence>
<feature type="chain" id="PRO_5008597354" evidence="1">
    <location>
        <begin position="20"/>
        <end position="153"/>
    </location>
</feature>
<dbReference type="Proteomes" id="UP000092154">
    <property type="component" value="Unassembled WGS sequence"/>
</dbReference>
<feature type="signal peptide" evidence="1">
    <location>
        <begin position="1"/>
        <end position="19"/>
    </location>
</feature>
<name>A0A1B7MKN8_9AGAM</name>
<organism evidence="2 3">
    <name type="scientific">Rhizopogon vinicolor AM-OR11-026</name>
    <dbReference type="NCBI Taxonomy" id="1314800"/>
    <lineage>
        <taxon>Eukaryota</taxon>
        <taxon>Fungi</taxon>
        <taxon>Dikarya</taxon>
        <taxon>Basidiomycota</taxon>
        <taxon>Agaricomycotina</taxon>
        <taxon>Agaricomycetes</taxon>
        <taxon>Agaricomycetidae</taxon>
        <taxon>Boletales</taxon>
        <taxon>Suillineae</taxon>
        <taxon>Rhizopogonaceae</taxon>
        <taxon>Rhizopogon</taxon>
    </lineage>
</organism>
<dbReference type="PROSITE" id="PS51257">
    <property type="entry name" value="PROKAR_LIPOPROTEIN"/>
    <property type="match status" value="1"/>
</dbReference>